<dbReference type="InterPro" id="IPR001589">
    <property type="entry name" value="Actinin_actin-bd_CS"/>
</dbReference>
<sequence length="851" mass="93978">MSTSPGGTSRVHSAEDREAWIAVQRKTFTRWVNQYVPADSKIESLVTDLADGTVLAMVLERISDEKVGRINKNPKIDIQKLENINQSLDFIRKHDIPLVNIGSTDVMRGNEKLILGLVFSLVLRFEVVGADGKQGLLLWLQRSTKGYPGVDVQDFTTSWKDGLAFNALIHRYRPDLLNFDELSAADAMGNCEKAFAVADEQLGINRLLDPEDVVAHPDEKSQVAYLSQFFKKFAGLAKMEAKLKAIKNAVEVTRRHDEWISQYEEGSKAVMAFAEENKARLGQPDTSSTTEEVKAGLDAFSSFMKTTKPEMASKRAETESILTTLVSSKRNNARPEFAPTIEVAAMTSAWEEMEQVERNYERTMLDKYLAFQRADHAAAKFKAKSATVNAWLDEKIAFFGDKQSGNSVPEIEAQLEIQTSFENRFKLYESVMAELQTLVAIFEPQAVAEQGMEGHTGVGAVTQGMADLAAKMESCRAMGAEHRAMLEAALAAEKDLVEKEKTYLQRIDQLDFTVDQLEERANEEIKGVTIAEIQDYQASIESFEQDLGGAAADVAEVSVLAAEIASKRPDAVAHCEQQQARLTALEAQMGTRKQTVLGLLEAEQAKDKLKQSFAEKANALADYLGAQRVALGDLTGGLEQQQAAVAKLREDSSGDGSQGVAQLEALGQLAEECDAAQIVANPYTSHTIYSLRSEHEQLLKALRRADDALSSQLMAQKALEIPPEQLKDIQEIFAVFDQDRDGKLRLADLREACLGAGIDLEDAELEKRMRARSANMLFTLDDFTQFFIDEIKTGDSKDDVVDAFKAISSTGTVSAEQIQASFSTQKDIADYLTANIADGNYEAFAEQLFTR</sequence>
<proteinExistence type="predicted"/>
<dbReference type="SUPFAM" id="SSF47473">
    <property type="entry name" value="EF-hand"/>
    <property type="match status" value="1"/>
</dbReference>
<evidence type="ECO:0000256" key="2">
    <source>
        <dbReference type="ARBA" id="ARBA00023203"/>
    </source>
</evidence>
<accession>A0ABP0L201</accession>
<dbReference type="SMART" id="SM00033">
    <property type="entry name" value="CH"/>
    <property type="match status" value="2"/>
</dbReference>
<dbReference type="InterPro" id="IPR002048">
    <property type="entry name" value="EF_hand_dom"/>
</dbReference>
<dbReference type="Gene3D" id="1.20.58.60">
    <property type="match status" value="3"/>
</dbReference>
<dbReference type="EMBL" id="CAXAMM010014220">
    <property type="protein sequence ID" value="CAK9033192.1"/>
    <property type="molecule type" value="Genomic_DNA"/>
</dbReference>
<feature type="domain" description="EF-hand" evidence="4">
    <location>
        <begin position="724"/>
        <end position="759"/>
    </location>
</feature>
<dbReference type="InterPro" id="IPR011992">
    <property type="entry name" value="EF-hand-dom_pair"/>
</dbReference>
<dbReference type="PROSITE" id="PS50222">
    <property type="entry name" value="EF_HAND_2"/>
    <property type="match status" value="1"/>
</dbReference>
<dbReference type="Gene3D" id="1.10.238.10">
    <property type="entry name" value="EF-hand"/>
    <property type="match status" value="1"/>
</dbReference>
<keyword evidence="6" id="KW-1185">Reference proteome</keyword>
<dbReference type="PROSITE" id="PS00019">
    <property type="entry name" value="ACTININ_1"/>
    <property type="match status" value="1"/>
</dbReference>
<dbReference type="Gene3D" id="1.10.418.10">
    <property type="entry name" value="Calponin-like domain"/>
    <property type="match status" value="2"/>
</dbReference>
<keyword evidence="1" id="KW-0677">Repeat</keyword>
<dbReference type="SUPFAM" id="SSF46966">
    <property type="entry name" value="Spectrin repeat"/>
    <property type="match status" value="4"/>
</dbReference>
<name>A0ABP0L201_9DINO</name>
<evidence type="ECO:0000313" key="5">
    <source>
        <dbReference type="EMBL" id="CAK9033192.1"/>
    </source>
</evidence>
<dbReference type="SUPFAM" id="SSF47576">
    <property type="entry name" value="Calponin-homology domain, CH-domain"/>
    <property type="match status" value="1"/>
</dbReference>
<comment type="caution">
    <text evidence="5">The sequence shown here is derived from an EMBL/GenBank/DDBJ whole genome shotgun (WGS) entry which is preliminary data.</text>
</comment>
<evidence type="ECO:0000313" key="6">
    <source>
        <dbReference type="Proteomes" id="UP001642464"/>
    </source>
</evidence>
<feature type="domain" description="Calponin-homology (CH)" evidence="3">
    <location>
        <begin position="22"/>
        <end position="126"/>
    </location>
</feature>
<dbReference type="Pfam" id="PF00307">
    <property type="entry name" value="CH"/>
    <property type="match status" value="2"/>
</dbReference>
<feature type="domain" description="Calponin-homology (CH)" evidence="3">
    <location>
        <begin position="130"/>
        <end position="234"/>
    </location>
</feature>
<dbReference type="InterPro" id="IPR018159">
    <property type="entry name" value="Spectrin/alpha-actinin"/>
</dbReference>
<dbReference type="PROSITE" id="PS50021">
    <property type="entry name" value="CH"/>
    <property type="match status" value="2"/>
</dbReference>
<dbReference type="SMART" id="SM00150">
    <property type="entry name" value="SPEC"/>
    <property type="match status" value="2"/>
</dbReference>
<protein>
    <submittedName>
        <fullName evidence="5">Alpha-actinin-4 (Non-muscle alpha-actinin 4)</fullName>
    </submittedName>
</protein>
<reference evidence="5 6" key="1">
    <citation type="submission" date="2024-02" db="EMBL/GenBank/DDBJ databases">
        <authorList>
            <person name="Chen Y."/>
            <person name="Shah S."/>
            <person name="Dougan E. K."/>
            <person name="Thang M."/>
            <person name="Chan C."/>
        </authorList>
    </citation>
    <scope>NUCLEOTIDE SEQUENCE [LARGE SCALE GENOMIC DNA]</scope>
</reference>
<evidence type="ECO:0000259" key="3">
    <source>
        <dbReference type="PROSITE" id="PS50021"/>
    </source>
</evidence>
<keyword evidence="2" id="KW-0009">Actin-binding</keyword>
<dbReference type="InterPro" id="IPR036872">
    <property type="entry name" value="CH_dom_sf"/>
</dbReference>
<dbReference type="InterPro" id="IPR001715">
    <property type="entry name" value="CH_dom"/>
</dbReference>
<dbReference type="PANTHER" id="PTHR11915">
    <property type="entry name" value="SPECTRIN/FILAMIN RELATED CYTOSKELETAL PROTEIN"/>
    <property type="match status" value="1"/>
</dbReference>
<organism evidence="5 6">
    <name type="scientific">Durusdinium trenchii</name>
    <dbReference type="NCBI Taxonomy" id="1381693"/>
    <lineage>
        <taxon>Eukaryota</taxon>
        <taxon>Sar</taxon>
        <taxon>Alveolata</taxon>
        <taxon>Dinophyceae</taxon>
        <taxon>Suessiales</taxon>
        <taxon>Symbiodiniaceae</taxon>
        <taxon>Durusdinium</taxon>
    </lineage>
</organism>
<gene>
    <name evidence="5" type="ORF">SCF082_LOCUS20380</name>
</gene>
<evidence type="ECO:0000256" key="1">
    <source>
        <dbReference type="ARBA" id="ARBA00022737"/>
    </source>
</evidence>
<dbReference type="Proteomes" id="UP001642464">
    <property type="component" value="Unassembled WGS sequence"/>
</dbReference>
<evidence type="ECO:0000259" key="4">
    <source>
        <dbReference type="PROSITE" id="PS50222"/>
    </source>
</evidence>